<sequence length="110" mass="10980">MIAAHRAGTARDAVAVGAAVTLTHTAGVLVLCLLVSATSAAAGGSALRWLGGAAGLLVVAIGVGMLLVRLRDRLAAVERLRDRFTALPTVTAVLVPAVGAGLTLRAAFDL</sequence>
<reference evidence="3" key="1">
    <citation type="journal article" date="2019" name="Int. J. Syst. Evol. Microbiol.">
        <title>The Global Catalogue of Microorganisms (GCM) 10K type strain sequencing project: providing services to taxonomists for standard genome sequencing and annotation.</title>
        <authorList>
            <consortium name="The Broad Institute Genomics Platform"/>
            <consortium name="The Broad Institute Genome Sequencing Center for Infectious Disease"/>
            <person name="Wu L."/>
            <person name="Ma J."/>
        </authorList>
    </citation>
    <scope>NUCLEOTIDE SEQUENCE [LARGE SCALE GENOMIC DNA]</scope>
    <source>
        <strain evidence="3">CCUG 60214</strain>
    </source>
</reference>
<evidence type="ECO:0008006" key="4">
    <source>
        <dbReference type="Google" id="ProtNLM"/>
    </source>
</evidence>
<keyword evidence="1" id="KW-0812">Transmembrane</keyword>
<evidence type="ECO:0000313" key="2">
    <source>
        <dbReference type="EMBL" id="MFD1146665.1"/>
    </source>
</evidence>
<keyword evidence="1" id="KW-1133">Transmembrane helix</keyword>
<proteinExistence type="predicted"/>
<organism evidence="2 3">
    <name type="scientific">Saccharothrix hoggarensis</name>
    <dbReference type="NCBI Taxonomy" id="913853"/>
    <lineage>
        <taxon>Bacteria</taxon>
        <taxon>Bacillati</taxon>
        <taxon>Actinomycetota</taxon>
        <taxon>Actinomycetes</taxon>
        <taxon>Pseudonocardiales</taxon>
        <taxon>Pseudonocardiaceae</taxon>
        <taxon>Saccharothrix</taxon>
    </lineage>
</organism>
<dbReference type="EMBL" id="JBHTLK010000017">
    <property type="protein sequence ID" value="MFD1146665.1"/>
    <property type="molecule type" value="Genomic_DNA"/>
</dbReference>
<name>A0ABW3QPI0_9PSEU</name>
<gene>
    <name evidence="2" type="ORF">ACFQ3T_05990</name>
</gene>
<evidence type="ECO:0000313" key="3">
    <source>
        <dbReference type="Proteomes" id="UP001597168"/>
    </source>
</evidence>
<accession>A0ABW3QPI0</accession>
<feature type="transmembrane region" description="Helical" evidence="1">
    <location>
        <begin position="49"/>
        <end position="68"/>
    </location>
</feature>
<keyword evidence="3" id="KW-1185">Reference proteome</keyword>
<evidence type="ECO:0000256" key="1">
    <source>
        <dbReference type="SAM" id="Phobius"/>
    </source>
</evidence>
<feature type="transmembrane region" description="Helical" evidence="1">
    <location>
        <begin position="12"/>
        <end position="37"/>
    </location>
</feature>
<comment type="caution">
    <text evidence="2">The sequence shown here is derived from an EMBL/GenBank/DDBJ whole genome shotgun (WGS) entry which is preliminary data.</text>
</comment>
<dbReference type="Proteomes" id="UP001597168">
    <property type="component" value="Unassembled WGS sequence"/>
</dbReference>
<protein>
    <recommendedName>
        <fullName evidence="4">Nickel/cobalt efflux system</fullName>
    </recommendedName>
</protein>
<keyword evidence="1" id="KW-0472">Membrane</keyword>
<dbReference type="RefSeq" id="WP_380720805.1">
    <property type="nucleotide sequence ID" value="NZ_JBHTLK010000017.1"/>
</dbReference>
<feature type="transmembrane region" description="Helical" evidence="1">
    <location>
        <begin position="89"/>
        <end position="108"/>
    </location>
</feature>